<keyword evidence="3" id="KW-1185">Reference proteome</keyword>
<protein>
    <submittedName>
        <fullName evidence="2">1 TM domain-containing transmembrane protein</fullName>
    </submittedName>
</protein>
<accession>A0AAW2ZRU2</accession>
<feature type="transmembrane region" description="Helical" evidence="1">
    <location>
        <begin position="59"/>
        <end position="75"/>
    </location>
</feature>
<gene>
    <name evidence="2" type="ORF">AKO1_000893</name>
</gene>
<keyword evidence="1 2" id="KW-0812">Transmembrane</keyword>
<dbReference type="Proteomes" id="UP001431209">
    <property type="component" value="Unassembled WGS sequence"/>
</dbReference>
<name>A0AAW2ZRU2_9EUKA</name>
<comment type="caution">
    <text evidence="2">The sequence shown here is derived from an EMBL/GenBank/DDBJ whole genome shotgun (WGS) entry which is preliminary data.</text>
</comment>
<sequence length="76" mass="8465">MYWDRKYSVCFALDNDENEGDENGGTPQVKLLYYGVNPQSVNVNKESANNGSSNNIPNVRIIIGIIIALLIAYLLM</sequence>
<keyword evidence="1" id="KW-1133">Transmembrane helix</keyword>
<keyword evidence="1" id="KW-0472">Membrane</keyword>
<proteinExistence type="predicted"/>
<evidence type="ECO:0000313" key="3">
    <source>
        <dbReference type="Proteomes" id="UP001431209"/>
    </source>
</evidence>
<evidence type="ECO:0000256" key="1">
    <source>
        <dbReference type="SAM" id="Phobius"/>
    </source>
</evidence>
<evidence type="ECO:0000313" key="2">
    <source>
        <dbReference type="EMBL" id="KAL0491474.1"/>
    </source>
</evidence>
<dbReference type="EMBL" id="JAOPGA020001808">
    <property type="protein sequence ID" value="KAL0491474.1"/>
    <property type="molecule type" value="Genomic_DNA"/>
</dbReference>
<dbReference type="AlphaFoldDB" id="A0AAW2ZRU2"/>
<reference evidence="2 3" key="1">
    <citation type="submission" date="2024-03" db="EMBL/GenBank/DDBJ databases">
        <title>The Acrasis kona genome and developmental transcriptomes reveal deep origins of eukaryotic multicellular pathways.</title>
        <authorList>
            <person name="Sheikh S."/>
            <person name="Fu C.-J."/>
            <person name="Brown M.W."/>
            <person name="Baldauf S.L."/>
        </authorList>
    </citation>
    <scope>NUCLEOTIDE SEQUENCE [LARGE SCALE GENOMIC DNA]</scope>
    <source>
        <strain evidence="2 3">ATCC MYA-3509</strain>
    </source>
</reference>
<organism evidence="2 3">
    <name type="scientific">Acrasis kona</name>
    <dbReference type="NCBI Taxonomy" id="1008807"/>
    <lineage>
        <taxon>Eukaryota</taxon>
        <taxon>Discoba</taxon>
        <taxon>Heterolobosea</taxon>
        <taxon>Tetramitia</taxon>
        <taxon>Eutetramitia</taxon>
        <taxon>Acrasidae</taxon>
        <taxon>Acrasis</taxon>
    </lineage>
</organism>